<accession>A0AA88P434</accession>
<dbReference type="EMBL" id="JAUYZG010000022">
    <property type="protein sequence ID" value="KAK2872545.1"/>
    <property type="molecule type" value="Genomic_DNA"/>
</dbReference>
<protein>
    <submittedName>
        <fullName evidence="1">Uncharacterized protein</fullName>
    </submittedName>
</protein>
<sequence length="93" mass="9954">MGGKEAKRMRATAGGFGALLRQPRAWLVPAGLPASSGTPEMIYDCSSYESQEHFRADIYPQSPIHINVSQPGAVKTPGEIISAPPAALIRSYQ</sequence>
<dbReference type="Proteomes" id="UP001187343">
    <property type="component" value="Unassembled WGS sequence"/>
</dbReference>
<proteinExistence type="predicted"/>
<organism evidence="1 2">
    <name type="scientific">Cirrhinus molitorella</name>
    <name type="common">mud carp</name>
    <dbReference type="NCBI Taxonomy" id="172907"/>
    <lineage>
        <taxon>Eukaryota</taxon>
        <taxon>Metazoa</taxon>
        <taxon>Chordata</taxon>
        <taxon>Craniata</taxon>
        <taxon>Vertebrata</taxon>
        <taxon>Euteleostomi</taxon>
        <taxon>Actinopterygii</taxon>
        <taxon>Neopterygii</taxon>
        <taxon>Teleostei</taxon>
        <taxon>Ostariophysi</taxon>
        <taxon>Cypriniformes</taxon>
        <taxon>Cyprinidae</taxon>
        <taxon>Labeoninae</taxon>
        <taxon>Labeonini</taxon>
        <taxon>Cirrhinus</taxon>
    </lineage>
</organism>
<name>A0AA88P434_9TELE</name>
<evidence type="ECO:0000313" key="1">
    <source>
        <dbReference type="EMBL" id="KAK2872545.1"/>
    </source>
</evidence>
<comment type="caution">
    <text evidence="1">The sequence shown here is derived from an EMBL/GenBank/DDBJ whole genome shotgun (WGS) entry which is preliminary data.</text>
</comment>
<reference evidence="1" key="1">
    <citation type="submission" date="2023-08" db="EMBL/GenBank/DDBJ databases">
        <title>Chromosome-level Genome Assembly of mud carp (Cirrhinus molitorella).</title>
        <authorList>
            <person name="Liu H."/>
        </authorList>
    </citation>
    <scope>NUCLEOTIDE SEQUENCE</scope>
    <source>
        <strain evidence="1">Prfri</strain>
        <tissue evidence="1">Muscle</tissue>
    </source>
</reference>
<dbReference type="AlphaFoldDB" id="A0AA88P434"/>
<evidence type="ECO:0000313" key="2">
    <source>
        <dbReference type="Proteomes" id="UP001187343"/>
    </source>
</evidence>
<keyword evidence="2" id="KW-1185">Reference proteome</keyword>
<gene>
    <name evidence="1" type="ORF">Q8A67_022442</name>
</gene>